<evidence type="ECO:0000256" key="4">
    <source>
        <dbReference type="RuleBase" id="RU003896"/>
    </source>
</evidence>
<dbReference type="Proteomes" id="UP001320159">
    <property type="component" value="Unassembled WGS sequence"/>
</dbReference>
<feature type="binding site" evidence="3">
    <location>
        <position position="66"/>
    </location>
    <ligand>
        <name>Fe cation</name>
        <dbReference type="ChEBI" id="CHEBI:24875"/>
    </ligand>
</feature>
<comment type="similarity">
    <text evidence="4">Belongs to the [NiFe]/[NiFeSe] hydrogenase large subunit family.</text>
</comment>
<evidence type="ECO:0000313" key="6">
    <source>
        <dbReference type="Proteomes" id="UP001320159"/>
    </source>
</evidence>
<dbReference type="NCBIfam" id="TIGR03295">
    <property type="entry name" value="frhA"/>
    <property type="match status" value="1"/>
</dbReference>
<feature type="binding site" evidence="3">
    <location>
        <position position="44"/>
    </location>
    <ligand>
        <name>Mg(2+)</name>
        <dbReference type="ChEBI" id="CHEBI:18420"/>
    </ligand>
</feature>
<dbReference type="GO" id="GO:0050454">
    <property type="term" value="F:coenzyme F420 hydrogenase activity"/>
    <property type="evidence" value="ECO:0007669"/>
    <property type="project" value="UniProtKB-EC"/>
</dbReference>
<dbReference type="PROSITE" id="PS00508">
    <property type="entry name" value="NI_HGENASE_L_2"/>
    <property type="match status" value="1"/>
</dbReference>
<reference evidence="5 6" key="1">
    <citation type="submission" date="2017-11" db="EMBL/GenBank/DDBJ databases">
        <title>Isolation and Characterization of Family Methanocellaceae Species from Potential Methane Hydrate Area Offshore Southwestern Taiwan.</title>
        <authorList>
            <person name="Zhang W.-L."/>
            <person name="Chen W.-C."/>
            <person name="Lai M.-C."/>
            <person name="Chen S.-C."/>
        </authorList>
    </citation>
    <scope>NUCLEOTIDE SEQUENCE [LARGE SCALE GENOMIC DNA]</scope>
    <source>
        <strain evidence="5 6">CWC-04</strain>
    </source>
</reference>
<dbReference type="GO" id="GO:0008901">
    <property type="term" value="F:ferredoxin hydrogenase activity"/>
    <property type="evidence" value="ECO:0007669"/>
    <property type="project" value="InterPro"/>
</dbReference>
<keyword evidence="6" id="KW-1185">Reference proteome</keyword>
<dbReference type="GO" id="GO:0051536">
    <property type="term" value="F:iron-sulfur cluster binding"/>
    <property type="evidence" value="ECO:0007669"/>
    <property type="project" value="InterPro"/>
</dbReference>
<feature type="binding site" evidence="3">
    <location>
        <position position="63"/>
    </location>
    <ligand>
        <name>Ni(2+)</name>
        <dbReference type="ChEBI" id="CHEBI:49786"/>
    </ligand>
</feature>
<dbReference type="InterPro" id="IPR018194">
    <property type="entry name" value="Ni-dep_hyd_lsu_Ni_BS"/>
</dbReference>
<feature type="binding site" evidence="3">
    <location>
        <position position="391"/>
    </location>
    <ligand>
        <name>Fe cation</name>
        <dbReference type="ChEBI" id="CHEBI:24875"/>
    </ligand>
</feature>
<keyword evidence="3 4" id="KW-0479">Metal-binding</keyword>
<dbReference type="EMBL" id="PGCK01000014">
    <property type="protein sequence ID" value="MCD1296136.1"/>
    <property type="molecule type" value="Genomic_DNA"/>
</dbReference>
<keyword evidence="1 4" id="KW-0560">Oxidoreductase</keyword>
<sequence length="416" mass="46697">MGKTVVIAPTTRNEGHGKFVLEVDDEGIVKKGHFMSLVLVRGFERFLVGRAMEFAPLATSRYCGLCPPTHATASSEAIERSLEISPPAAGRLLRELCNIGNHLHDHPLQQILVLPDYVKETQKQRECIIRIQRMRKIGQYICEVTGGEAIHSPFIRIGGMLKNINEPVKRKLLEQLKEFKKIADDQNEFMREAYDKSDVPKGLGDHDLDMMSTDIIYGRSEVYENEYHPGFSEVLPVDYHGEEIGVDASTVIPLINGKIIEVGPRARLKKYGKKIPDEYTKKGCVTINRARLKEIEIRIERGIEILQQLETTAPTITNPGVTGTGKLGIGVNEAPRGTNVHMAKVLDGRITWYKSIPATMWNIPVIGRASEGYHYKWAQWVMRAYDPCISCATHMVVINDGKIVDEQIVRPGFEGL</sequence>
<dbReference type="InterPro" id="IPR017682">
    <property type="entry name" value="Coenz_F420_hydrogenase_asu"/>
</dbReference>
<comment type="cofactor">
    <cofactor evidence="3">
        <name>Ni(2+)</name>
        <dbReference type="ChEBI" id="CHEBI:49786"/>
    </cofactor>
</comment>
<comment type="cofactor">
    <cofactor evidence="3">
        <name>Fe cation</name>
        <dbReference type="ChEBI" id="CHEBI:24875"/>
    </cofactor>
</comment>
<keyword evidence="3 4" id="KW-0533">Nickel</keyword>
<dbReference type="PANTHER" id="PTHR43600">
    <property type="entry name" value="COENZYME F420 HYDROGENASE, SUBUNIT ALPHA"/>
    <property type="match status" value="1"/>
</dbReference>
<evidence type="ECO:0000256" key="3">
    <source>
        <dbReference type="PIRSR" id="PIRSR601501-1"/>
    </source>
</evidence>
<dbReference type="GO" id="GO:0050660">
    <property type="term" value="F:flavin adenine dinucleotide binding"/>
    <property type="evidence" value="ECO:0007669"/>
    <property type="project" value="InterPro"/>
</dbReference>
<gene>
    <name evidence="5" type="primary">frhA</name>
    <name evidence="5" type="ORF">CUJ83_14125</name>
</gene>
<protein>
    <recommendedName>
        <fullName evidence="2">Coenzyme F420 hydrogenase subunit alpha</fullName>
        <ecNumber evidence="2">1.12.98.1</ecNumber>
    </recommendedName>
</protein>
<feature type="binding site" evidence="3">
    <location>
        <position position="66"/>
    </location>
    <ligand>
        <name>Ni(2+)</name>
        <dbReference type="ChEBI" id="CHEBI:49786"/>
    </ligand>
</feature>
<feature type="binding site" evidence="3">
    <location>
        <position position="394"/>
    </location>
    <ligand>
        <name>Mg(2+)</name>
        <dbReference type="ChEBI" id="CHEBI:18420"/>
    </ligand>
</feature>
<comment type="caution">
    <text evidence="5">The sequence shown here is derived from an EMBL/GenBank/DDBJ whole genome shotgun (WGS) entry which is preliminary data.</text>
</comment>
<keyword evidence="3" id="KW-0460">Magnesium</keyword>
<evidence type="ECO:0000256" key="1">
    <source>
        <dbReference type="ARBA" id="ARBA00023002"/>
    </source>
</evidence>
<organism evidence="5 6">
    <name type="scientific">Methanooceanicella nereidis</name>
    <dbReference type="NCBI Taxonomy" id="2052831"/>
    <lineage>
        <taxon>Archaea</taxon>
        <taxon>Methanobacteriati</taxon>
        <taxon>Methanobacteriota</taxon>
        <taxon>Stenosarchaea group</taxon>
        <taxon>Methanomicrobia</taxon>
        <taxon>Methanocellales</taxon>
        <taxon>Methanocellaceae</taxon>
        <taxon>Methanooceanicella</taxon>
    </lineage>
</organism>
<dbReference type="InterPro" id="IPR029014">
    <property type="entry name" value="NiFe-Hase_large"/>
</dbReference>
<dbReference type="InterPro" id="IPR001501">
    <property type="entry name" value="Ni-dep_hyd_lsu"/>
</dbReference>
<evidence type="ECO:0000256" key="2">
    <source>
        <dbReference type="NCBIfam" id="TIGR03295"/>
    </source>
</evidence>
<dbReference type="SUPFAM" id="SSF56762">
    <property type="entry name" value="HydB/Nqo4-like"/>
    <property type="match status" value="1"/>
</dbReference>
<dbReference type="Pfam" id="PF00374">
    <property type="entry name" value="NiFeSe_Hases"/>
    <property type="match status" value="1"/>
</dbReference>
<dbReference type="AlphaFoldDB" id="A0AAP2RG31"/>
<accession>A0AAP2RG31</accession>
<dbReference type="EC" id="1.12.98.1" evidence="2"/>
<keyword evidence="3" id="KW-0408">Iron</keyword>
<dbReference type="GO" id="GO:0016151">
    <property type="term" value="F:nickel cation binding"/>
    <property type="evidence" value="ECO:0007669"/>
    <property type="project" value="InterPro"/>
</dbReference>
<dbReference type="Gene3D" id="1.10.645.10">
    <property type="entry name" value="Cytochrome-c3 Hydrogenase, chain B"/>
    <property type="match status" value="1"/>
</dbReference>
<feature type="binding site" evidence="3">
    <location>
        <position position="388"/>
    </location>
    <ligand>
        <name>Ni(2+)</name>
        <dbReference type="ChEBI" id="CHEBI:49786"/>
    </ligand>
</feature>
<dbReference type="PANTHER" id="PTHR43600:SF1">
    <property type="entry name" value="COENZYME F420 HYDROGENASE SUBUNIT ALPHA"/>
    <property type="match status" value="1"/>
</dbReference>
<dbReference type="PROSITE" id="PS00507">
    <property type="entry name" value="NI_HGENASE_L_1"/>
    <property type="match status" value="1"/>
</dbReference>
<proteinExistence type="inferred from homology"/>
<name>A0AAP2RG31_9EURY</name>
<evidence type="ECO:0000313" key="5">
    <source>
        <dbReference type="EMBL" id="MCD1296136.1"/>
    </source>
</evidence>